<keyword evidence="3 10" id="KW-0963">Cytoplasm</keyword>
<comment type="cofactor">
    <cofactor evidence="1 10 11">
        <name>pyridoxal 5'-phosphate</name>
        <dbReference type="ChEBI" id="CHEBI:597326"/>
    </cofactor>
</comment>
<feature type="binding site" evidence="10">
    <location>
        <begin position="72"/>
        <end position="73"/>
    </location>
    <ligand>
        <name>pyridoxal 5'-phosphate</name>
        <dbReference type="ChEBI" id="CHEBI:597326"/>
    </ligand>
</feature>
<dbReference type="GO" id="GO:0031071">
    <property type="term" value="F:cysteine desulfurase activity"/>
    <property type="evidence" value="ECO:0007669"/>
    <property type="project" value="UniProtKB-UniRule"/>
</dbReference>
<evidence type="ECO:0000259" key="12">
    <source>
        <dbReference type="Pfam" id="PF00266"/>
    </source>
</evidence>
<proteinExistence type="inferred from homology"/>
<dbReference type="InterPro" id="IPR015424">
    <property type="entry name" value="PyrdxlP-dep_Trfase"/>
</dbReference>
<dbReference type="InterPro" id="IPR016454">
    <property type="entry name" value="Cysteine_dSase"/>
</dbReference>
<dbReference type="Proteomes" id="UP000093954">
    <property type="component" value="Unassembled WGS sequence"/>
</dbReference>
<feature type="domain" description="Aminotransferase class V" evidence="12">
    <location>
        <begin position="5"/>
        <end position="364"/>
    </location>
</feature>
<dbReference type="InterPro" id="IPR020578">
    <property type="entry name" value="Aminotrans_V_PyrdxlP_BS"/>
</dbReference>
<dbReference type="FunFam" id="3.40.640.10:FF:000084">
    <property type="entry name" value="IscS-like cysteine desulfurase"/>
    <property type="match status" value="1"/>
</dbReference>
<dbReference type="Pfam" id="PF00266">
    <property type="entry name" value="Aminotran_5"/>
    <property type="match status" value="1"/>
</dbReference>
<evidence type="ECO:0000256" key="2">
    <source>
        <dbReference type="ARBA" id="ARBA00006490"/>
    </source>
</evidence>
<gene>
    <name evidence="13" type="primary">iscS_1</name>
    <name evidence="10" type="synonym">iscS</name>
    <name evidence="13" type="ORF">CLRAG_01360</name>
</gene>
<comment type="subcellular location">
    <subcellularLocation>
        <location evidence="10">Cytoplasm</location>
    </subcellularLocation>
</comment>
<dbReference type="Gene3D" id="3.90.1150.10">
    <property type="entry name" value="Aspartate Aminotransferase, domain 1"/>
    <property type="match status" value="1"/>
</dbReference>
<comment type="subunit">
    <text evidence="10">Homodimer. Forms a heterotetramer with IscU, interacts with other sulfur acceptors.</text>
</comment>
<dbReference type="GO" id="GO:1990221">
    <property type="term" value="C:L-cysteine desulfurase complex"/>
    <property type="evidence" value="ECO:0007669"/>
    <property type="project" value="UniProtKB-ARBA"/>
</dbReference>
<dbReference type="GO" id="GO:0046872">
    <property type="term" value="F:metal ion binding"/>
    <property type="evidence" value="ECO:0007669"/>
    <property type="project" value="UniProtKB-KW"/>
</dbReference>
<feature type="binding site" evidence="10">
    <location>
        <position position="152"/>
    </location>
    <ligand>
        <name>pyridoxal 5'-phosphate</name>
        <dbReference type="ChEBI" id="CHEBI:597326"/>
    </ligand>
</feature>
<dbReference type="GO" id="GO:0030170">
    <property type="term" value="F:pyridoxal phosphate binding"/>
    <property type="evidence" value="ECO:0007669"/>
    <property type="project" value="UniProtKB-UniRule"/>
</dbReference>
<feature type="binding site" evidence="10">
    <location>
        <position position="180"/>
    </location>
    <ligand>
        <name>pyridoxal 5'-phosphate</name>
        <dbReference type="ChEBI" id="CHEBI:597326"/>
    </ligand>
</feature>
<name>A0A1A6B3I9_9CLOT</name>
<dbReference type="GO" id="GO:0051537">
    <property type="term" value="F:2 iron, 2 sulfur cluster binding"/>
    <property type="evidence" value="ECO:0007669"/>
    <property type="project" value="UniProtKB-UniRule"/>
</dbReference>
<dbReference type="AlphaFoldDB" id="A0A1A6B3I9"/>
<dbReference type="EMBL" id="LROS01000002">
    <property type="protein sequence ID" value="OBR96911.1"/>
    <property type="molecule type" value="Genomic_DNA"/>
</dbReference>
<accession>A0A1A6B3I9</accession>
<dbReference type="EC" id="2.8.1.7" evidence="10"/>
<evidence type="ECO:0000256" key="8">
    <source>
        <dbReference type="ARBA" id="ARBA00023014"/>
    </source>
</evidence>
<evidence type="ECO:0000313" key="14">
    <source>
        <dbReference type="Proteomes" id="UP000093954"/>
    </source>
</evidence>
<dbReference type="PANTHER" id="PTHR11601">
    <property type="entry name" value="CYSTEINE DESULFURYLASE FAMILY MEMBER"/>
    <property type="match status" value="1"/>
</dbReference>
<evidence type="ECO:0000256" key="6">
    <source>
        <dbReference type="ARBA" id="ARBA00022898"/>
    </source>
</evidence>
<dbReference type="RefSeq" id="WP_065076598.1">
    <property type="nucleotide sequence ID" value="NZ_LROS01000002.1"/>
</dbReference>
<evidence type="ECO:0000256" key="1">
    <source>
        <dbReference type="ARBA" id="ARBA00001933"/>
    </source>
</evidence>
<dbReference type="HAMAP" id="MF_00331">
    <property type="entry name" value="Cys_desulf_IscS"/>
    <property type="match status" value="1"/>
</dbReference>
<evidence type="ECO:0000256" key="4">
    <source>
        <dbReference type="ARBA" id="ARBA00022679"/>
    </source>
</evidence>
<evidence type="ECO:0000256" key="3">
    <source>
        <dbReference type="ARBA" id="ARBA00022490"/>
    </source>
</evidence>
<dbReference type="SUPFAM" id="SSF53383">
    <property type="entry name" value="PLP-dependent transferases"/>
    <property type="match status" value="1"/>
</dbReference>
<comment type="caution">
    <text evidence="10">Lacks conserved residue(s) required for the propagation of feature annotation.</text>
</comment>
<comment type="catalytic activity">
    <reaction evidence="9 10">
        <text>(sulfur carrier)-H + L-cysteine = (sulfur carrier)-SH + L-alanine</text>
        <dbReference type="Rhea" id="RHEA:43892"/>
        <dbReference type="Rhea" id="RHEA-COMP:14737"/>
        <dbReference type="Rhea" id="RHEA-COMP:14739"/>
        <dbReference type="ChEBI" id="CHEBI:29917"/>
        <dbReference type="ChEBI" id="CHEBI:35235"/>
        <dbReference type="ChEBI" id="CHEBI:57972"/>
        <dbReference type="ChEBI" id="CHEBI:64428"/>
        <dbReference type="EC" id="2.8.1.7"/>
    </reaction>
</comment>
<reference evidence="13 14" key="1">
    <citation type="journal article" date="2012" name="Front. Microbiol.">
        <title>Draft Genome Sequence of the Virulent Strain 01-B526 of the Fish Pathogen Aeromonas salmonicida.</title>
        <authorList>
            <person name="Charette S.J."/>
            <person name="Brochu F."/>
            <person name="Boyle B."/>
            <person name="Filion G."/>
            <person name="Tanaka K.H."/>
            <person name="Derome N."/>
        </authorList>
    </citation>
    <scope>NUCLEOTIDE SEQUENCE [LARGE SCALE GENOMIC DNA]</scope>
    <source>
        <strain evidence="13 14">P11</strain>
    </source>
</reference>
<protein>
    <recommendedName>
        <fullName evidence="10">Cysteine desulfurase IscS</fullName>
        <ecNumber evidence="10">2.8.1.7</ecNumber>
    </recommendedName>
</protein>
<keyword evidence="4 10" id="KW-0808">Transferase</keyword>
<comment type="similarity">
    <text evidence="2 10">Belongs to the class-V pyridoxal-phosphate-dependent aminotransferase family. NifS/IscS subfamily.</text>
</comment>
<evidence type="ECO:0000256" key="10">
    <source>
        <dbReference type="HAMAP-Rule" id="MF_00331"/>
    </source>
</evidence>
<dbReference type="InterPro" id="IPR000192">
    <property type="entry name" value="Aminotrans_V_dom"/>
</dbReference>
<dbReference type="PANTHER" id="PTHR11601:SF34">
    <property type="entry name" value="CYSTEINE DESULFURASE"/>
    <property type="match status" value="1"/>
</dbReference>
<comment type="caution">
    <text evidence="13">The sequence shown here is derived from an EMBL/GenBank/DDBJ whole genome shotgun (WGS) entry which is preliminary data.</text>
</comment>
<dbReference type="NCBIfam" id="NF002806">
    <property type="entry name" value="PRK02948.1"/>
    <property type="match status" value="1"/>
</dbReference>
<sequence>MKREIYMDYAATTFVKPEVAAEMRPYFTEYFGNPSSIYHISRKNKMAITEARGKIADAINANRDEIFFTNGGSESDNWAIKGIVSANSGKGNHIITTGIEHHAVINTCKYLEKHGFKVTFLPVNEYGIVNLGEIEKSITDNTILISAMFANNEIGTIEPIKEIGSLCRKKGILFHTDAVQAVGNVPIDVKAMNIDLLSMASHKFYGPKGMGALYIRKGVKIDSLIHGGAQERGRRAGTENIAGIVGMGKAIEIAVKNMDSESNRLSYLRDKLIEGLLKIPGSKLNGDKNNRLPGNVNITFDSIEGEILAMALDGAGICVSTGSACSAGAIEPSHVLTAIGLSRDAAKGSLRLTIGANTTEDEVNFVVNEIGNTVLKLRENNKKWQQIKD</sequence>
<feature type="binding site" description="via persulfide group" evidence="10">
    <location>
        <position position="325"/>
    </location>
    <ligand>
        <name>[2Fe-2S] cluster</name>
        <dbReference type="ChEBI" id="CHEBI:190135"/>
        <note>ligand shared with IscU</note>
    </ligand>
</feature>
<dbReference type="InterPro" id="IPR015422">
    <property type="entry name" value="PyrdxlP-dep_Trfase_small"/>
</dbReference>
<keyword evidence="5 10" id="KW-0479">Metal-binding</keyword>
<dbReference type="PATRIC" id="fig|1353534.3.peg.140"/>
<keyword evidence="14" id="KW-1185">Reference proteome</keyword>
<dbReference type="PIRSF" id="PIRSF005572">
    <property type="entry name" value="NifS"/>
    <property type="match status" value="1"/>
</dbReference>
<evidence type="ECO:0000256" key="7">
    <source>
        <dbReference type="ARBA" id="ARBA00023004"/>
    </source>
</evidence>
<dbReference type="InterPro" id="IPR010240">
    <property type="entry name" value="Cys_deSase_IscS"/>
</dbReference>
<dbReference type="InterPro" id="IPR015421">
    <property type="entry name" value="PyrdxlP-dep_Trfase_major"/>
</dbReference>
<feature type="binding site" evidence="10">
    <location>
        <position position="238"/>
    </location>
    <ligand>
        <name>pyridoxal 5'-phosphate</name>
        <dbReference type="ChEBI" id="CHEBI:597326"/>
    </ligand>
</feature>
<comment type="pathway">
    <text evidence="10">Cofactor biosynthesis; iron-sulfur cluster biosynthesis.</text>
</comment>
<dbReference type="Gene3D" id="3.40.640.10">
    <property type="entry name" value="Type I PLP-dependent aspartate aminotransferase-like (Major domain)"/>
    <property type="match status" value="1"/>
</dbReference>
<comment type="function">
    <text evidence="10">Master enzyme that delivers sulfur to a number of partners involved in Fe-S cluster assembly, tRNA modification or cofactor biosynthesis. Catalyzes the removal of elemental sulfur atoms from cysteine to produce alanine. Functions as a sulfur delivery protein for Fe-S cluster synthesis onto IscU, an Fe-S scaffold assembly protein, as well as other S acceptor proteins.</text>
</comment>
<evidence type="ECO:0000256" key="9">
    <source>
        <dbReference type="ARBA" id="ARBA00050776"/>
    </source>
</evidence>
<dbReference type="GO" id="GO:0006520">
    <property type="term" value="P:amino acid metabolic process"/>
    <property type="evidence" value="ECO:0007669"/>
    <property type="project" value="InterPro"/>
</dbReference>
<dbReference type="InterPro" id="IPR017772">
    <property type="entry name" value="Cys_deSase_NifS_bac/arc"/>
</dbReference>
<evidence type="ECO:0000313" key="13">
    <source>
        <dbReference type="EMBL" id="OBR96911.1"/>
    </source>
</evidence>
<feature type="modified residue" description="N6-(pyridoxal phosphate)lysine" evidence="10">
    <location>
        <position position="203"/>
    </location>
</feature>
<dbReference type="UniPathway" id="UPA00266"/>
<organism evidence="13 14">
    <name type="scientific">Clostridium ragsdalei P11</name>
    <dbReference type="NCBI Taxonomy" id="1353534"/>
    <lineage>
        <taxon>Bacteria</taxon>
        <taxon>Bacillati</taxon>
        <taxon>Bacillota</taxon>
        <taxon>Clostridia</taxon>
        <taxon>Eubacteriales</taxon>
        <taxon>Clostridiaceae</taxon>
        <taxon>Clostridium</taxon>
    </lineage>
</organism>
<dbReference type="NCBIfam" id="TIGR03402">
    <property type="entry name" value="FeS_nifS"/>
    <property type="match status" value="1"/>
</dbReference>
<keyword evidence="10" id="KW-0001">2Fe-2S</keyword>
<feature type="active site" description="Cysteine persulfide intermediate" evidence="10">
    <location>
        <position position="325"/>
    </location>
</feature>
<keyword evidence="7 10" id="KW-0408">Iron</keyword>
<dbReference type="PROSITE" id="PS00595">
    <property type="entry name" value="AA_TRANSFER_CLASS_5"/>
    <property type="match status" value="1"/>
</dbReference>
<keyword evidence="6 10" id="KW-0663">Pyridoxal phosphate</keyword>
<dbReference type="GO" id="GO:0044571">
    <property type="term" value="P:[2Fe-2S] cluster assembly"/>
    <property type="evidence" value="ECO:0007669"/>
    <property type="project" value="UniProtKB-UniRule"/>
</dbReference>
<evidence type="ECO:0000256" key="11">
    <source>
        <dbReference type="RuleBase" id="RU004504"/>
    </source>
</evidence>
<evidence type="ECO:0000256" key="5">
    <source>
        <dbReference type="ARBA" id="ARBA00022723"/>
    </source>
</evidence>
<keyword evidence="8 10" id="KW-0411">Iron-sulfur</keyword>